<dbReference type="STRING" id="4829.A0A163KWK7"/>
<comment type="subcellular location">
    <subcellularLocation>
        <location evidence="1">Membrane</location>
        <topology evidence="1">Multi-pass membrane protein</topology>
    </subcellularLocation>
</comment>
<dbReference type="InParanoid" id="A0A163KWK7"/>
<dbReference type="PANTHER" id="PTHR11360">
    <property type="entry name" value="MONOCARBOXYLATE TRANSPORTER"/>
    <property type="match status" value="1"/>
</dbReference>
<dbReference type="InterPro" id="IPR036259">
    <property type="entry name" value="MFS_trans_sf"/>
</dbReference>
<evidence type="ECO:0000313" key="5">
    <source>
        <dbReference type="EMBL" id="SAM01010.1"/>
    </source>
</evidence>
<dbReference type="PANTHER" id="PTHR11360:SF284">
    <property type="entry name" value="EG:103B4.3 PROTEIN-RELATED"/>
    <property type="match status" value="1"/>
</dbReference>
<reference evidence="5" key="1">
    <citation type="submission" date="2016-04" db="EMBL/GenBank/DDBJ databases">
        <authorList>
            <person name="Evans L.H."/>
            <person name="Alamgir A."/>
            <person name="Owens N."/>
            <person name="Weber N.D."/>
            <person name="Virtaneva K."/>
            <person name="Barbian K."/>
            <person name="Babar A."/>
            <person name="Rosenke K."/>
        </authorList>
    </citation>
    <scope>NUCLEOTIDE SEQUENCE [LARGE SCALE GENOMIC DNA]</scope>
    <source>
        <strain evidence="5">CBS 101.48</strain>
    </source>
</reference>
<dbReference type="InterPro" id="IPR050327">
    <property type="entry name" value="Proton-linked_MCT"/>
</dbReference>
<dbReference type="OrthoDB" id="6499973at2759"/>
<feature type="transmembrane region" description="Helical" evidence="3">
    <location>
        <begin position="166"/>
        <end position="186"/>
    </location>
</feature>
<feature type="transmembrane region" description="Helical" evidence="3">
    <location>
        <begin position="41"/>
        <end position="59"/>
    </location>
</feature>
<dbReference type="OMA" id="HTEDEYD"/>
<dbReference type="Proteomes" id="UP000078561">
    <property type="component" value="Unassembled WGS sequence"/>
</dbReference>
<feature type="transmembrane region" description="Helical" evidence="3">
    <location>
        <begin position="402"/>
        <end position="423"/>
    </location>
</feature>
<dbReference type="Pfam" id="PF07690">
    <property type="entry name" value="MFS_1"/>
    <property type="match status" value="1"/>
</dbReference>
<feature type="transmembrane region" description="Helical" evidence="3">
    <location>
        <begin position="238"/>
        <end position="257"/>
    </location>
</feature>
<dbReference type="Gene3D" id="1.20.1250.20">
    <property type="entry name" value="MFS general substrate transporter like domains"/>
    <property type="match status" value="2"/>
</dbReference>
<keyword evidence="3" id="KW-0472">Membrane</keyword>
<evidence type="ECO:0000259" key="4">
    <source>
        <dbReference type="PROSITE" id="PS50850"/>
    </source>
</evidence>
<protein>
    <recommendedName>
        <fullName evidence="4">Major facilitator superfamily (MFS) profile domain-containing protein</fullName>
    </recommendedName>
</protein>
<dbReference type="PROSITE" id="PS50850">
    <property type="entry name" value="MFS"/>
    <property type="match status" value="1"/>
</dbReference>
<accession>A0A163KWK7</accession>
<evidence type="ECO:0000256" key="3">
    <source>
        <dbReference type="SAM" id="Phobius"/>
    </source>
</evidence>
<proteinExistence type="inferred from homology"/>
<keyword evidence="3" id="KW-1133">Transmembrane helix</keyword>
<feature type="transmembrane region" description="Helical" evidence="3">
    <location>
        <begin position="131"/>
        <end position="154"/>
    </location>
</feature>
<feature type="transmembrane region" description="Helical" evidence="3">
    <location>
        <begin position="198"/>
        <end position="218"/>
    </location>
</feature>
<dbReference type="InterPro" id="IPR011701">
    <property type="entry name" value="MFS"/>
</dbReference>
<evidence type="ECO:0000256" key="2">
    <source>
        <dbReference type="ARBA" id="ARBA00006727"/>
    </source>
</evidence>
<dbReference type="GO" id="GO:0022857">
    <property type="term" value="F:transmembrane transporter activity"/>
    <property type="evidence" value="ECO:0007669"/>
    <property type="project" value="InterPro"/>
</dbReference>
<evidence type="ECO:0000313" key="6">
    <source>
        <dbReference type="Proteomes" id="UP000078561"/>
    </source>
</evidence>
<feature type="transmembrane region" description="Helical" evidence="3">
    <location>
        <begin position="308"/>
        <end position="327"/>
    </location>
</feature>
<feature type="transmembrane region" description="Helical" evidence="3">
    <location>
        <begin position="277"/>
        <end position="296"/>
    </location>
</feature>
<comment type="similarity">
    <text evidence="2">Belongs to the major facilitator superfamily. Monocarboxylate porter (TC 2.A.1.13) family.</text>
</comment>
<keyword evidence="6" id="KW-1185">Reference proteome</keyword>
<sequence>MTDLEKVSHVSSESEQHPITTDGVISGYEELKAVPSTARSCIVLMGCFCGLFCTQGYGYTWGIYLEYYNKHVFINEMDALSWIGSTWLAMAVILGPVYGFVVYKVGYTWLLVGAVVCNTVALMMASVSDQIWQLMLTQGVLAGFAASLVWFPCISAPQQYFTKRRGMAVGIALSGSGLGGLVMSNVVEAINSTLGVRWSLRIVGFICLAMLTFAATVVRPLHPPPPRQLSQSFDLKPFRNVQFCLLFAIQFVGNFAFNVPSGYLPSYIGYLGMDNWVAANVTIGVGGLMIVGKIGAGVLSDYIGRANMCTICTAMTGVVFFALWLPATSEGMIWAFACSFGLFGGGFMVMVPTVLVQCVGIEDVESSNGLLFFAWFFGGLFGSPICAALINIEGGHAHYSYAIIYGGTLMVFGGCLAWTVRVIRAGWNPLIKA</sequence>
<dbReference type="GO" id="GO:0016020">
    <property type="term" value="C:membrane"/>
    <property type="evidence" value="ECO:0007669"/>
    <property type="project" value="UniProtKB-SubCell"/>
</dbReference>
<feature type="transmembrane region" description="Helical" evidence="3">
    <location>
        <begin position="79"/>
        <end position="100"/>
    </location>
</feature>
<keyword evidence="3" id="KW-0812">Transmembrane</keyword>
<evidence type="ECO:0000256" key="1">
    <source>
        <dbReference type="ARBA" id="ARBA00004141"/>
    </source>
</evidence>
<feature type="transmembrane region" description="Helical" evidence="3">
    <location>
        <begin position="370"/>
        <end position="390"/>
    </location>
</feature>
<dbReference type="SUPFAM" id="SSF103473">
    <property type="entry name" value="MFS general substrate transporter"/>
    <property type="match status" value="1"/>
</dbReference>
<name>A0A163KWK7_ABSGL</name>
<dbReference type="AlphaFoldDB" id="A0A163KWK7"/>
<dbReference type="InterPro" id="IPR020846">
    <property type="entry name" value="MFS_dom"/>
</dbReference>
<gene>
    <name evidence="5" type="primary">ABSGL_06746.1 scaffold 8661</name>
</gene>
<dbReference type="EMBL" id="LT553497">
    <property type="protein sequence ID" value="SAM01010.1"/>
    <property type="molecule type" value="Genomic_DNA"/>
</dbReference>
<feature type="transmembrane region" description="Helical" evidence="3">
    <location>
        <begin position="333"/>
        <end position="358"/>
    </location>
</feature>
<feature type="transmembrane region" description="Helical" evidence="3">
    <location>
        <begin position="107"/>
        <end position="125"/>
    </location>
</feature>
<feature type="domain" description="Major facilitator superfamily (MFS) profile" evidence="4">
    <location>
        <begin position="42"/>
        <end position="425"/>
    </location>
</feature>
<organism evidence="5">
    <name type="scientific">Absidia glauca</name>
    <name type="common">Pin mould</name>
    <dbReference type="NCBI Taxonomy" id="4829"/>
    <lineage>
        <taxon>Eukaryota</taxon>
        <taxon>Fungi</taxon>
        <taxon>Fungi incertae sedis</taxon>
        <taxon>Mucoromycota</taxon>
        <taxon>Mucoromycotina</taxon>
        <taxon>Mucoromycetes</taxon>
        <taxon>Mucorales</taxon>
        <taxon>Cunninghamellaceae</taxon>
        <taxon>Absidia</taxon>
    </lineage>
</organism>